<dbReference type="EMBL" id="JAMQYH010000003">
    <property type="protein sequence ID" value="KAJ1692316.1"/>
    <property type="molecule type" value="Genomic_DNA"/>
</dbReference>
<protein>
    <recommendedName>
        <fullName evidence="1">Reverse transcriptase domain-containing protein</fullName>
    </recommendedName>
</protein>
<comment type="caution">
    <text evidence="2">The sequence shown here is derived from an EMBL/GenBank/DDBJ whole genome shotgun (WGS) entry which is preliminary data.</text>
</comment>
<gene>
    <name evidence="2" type="ORF">LUZ63_009014</name>
</gene>
<sequence length="941" mass="108112">MSQPKPFKFERFWLLNQHCALITKETWEGYNTGTNVLENFNTKSLQLHRELRSWHRTNLSYPNVLLHNAKTLLGVFDIVEELRVLTPLEFSVRLALRERAFFLANFLEIRWHQRARTRWIQCGDLNTRYFHSVATSKMRNKAITNLTVDGIEISGTDLILEKFTAFFKNLLGTEVPTVSFNPNSLYPDHFLPLHVLDSPFSEMEIKRAVMGLASNKSSGPDGYPNEFFKVNWDLVKTDIISIFEELHKGSLHLGSSNRANIVLLPKEEHAHVLSAFRPISILCYVPKLISKVLANRLAAFLPSLISVSQTGFVKGRLITENFNTARELISNITNGSHPSVLLKLDFHKAFDSVAWPFLFQVLHHRSFPARYVSWVNLLLTSSTSNILLNGKVGPSFQHKRGLRQGDPLSPFLFLLAADVLTKMIDSLATSLPHNIVPKILSPFFLLQYADDTLVFVTTKGKAIQSLMLSLKAFSSVSGLDLNWNKTTFVPFNLCQRDVARVERLLSCTHSSLPLIYLGLPLTARRPSRLCFQNLIDRIRKRLQEWQGGFLSKAGRTVLVSSVLSTIPVYFMSVFVLPAWVIKEIDRVRRDFIWKNSANGSKGIHLLSWDRMCMPKSIGGVGLVNLKLHNISLVLRWLWRLYAQPESQWSTLACTLYGKRRQHTQPLFWCQAGSFFWKDLMSLRNYFQLSVLFDINAGSNTPFWFAKWGESILAFFSSHPHPSMTRQNKHMMVKDAIDNPYVFLSAPFSNDMCTILDAVRDVTLSTGPDTIRWRWSSNGEYSTASMYRSLVAAGKTTFRFKNLWSLKVPPSLKHFLYFLSLRRILTQDQLLKRKILVTPHCSMCHQSIMEDAQHLFCDCTFAIDIWSRLQFSTSVTESIERVFCFLHDATVAGTRVRKTTMAAALWGMWKERNNRIFRNERRNSQALHDWIVQESTIFMKFC</sequence>
<evidence type="ECO:0000259" key="1">
    <source>
        <dbReference type="PROSITE" id="PS50878"/>
    </source>
</evidence>
<accession>A0A9Q0CEA6</accession>
<dbReference type="PANTHER" id="PTHR33116">
    <property type="entry name" value="REVERSE TRANSCRIPTASE ZINC-BINDING DOMAIN-CONTAINING PROTEIN-RELATED-RELATED"/>
    <property type="match status" value="1"/>
</dbReference>
<dbReference type="CDD" id="cd01650">
    <property type="entry name" value="RT_nLTR_like"/>
    <property type="match status" value="1"/>
</dbReference>
<proteinExistence type="predicted"/>
<reference evidence="2" key="1">
    <citation type="journal article" date="2022" name="Cell">
        <title>Repeat-based holocentromeres influence genome architecture and karyotype evolution.</title>
        <authorList>
            <person name="Hofstatter P.G."/>
            <person name="Thangavel G."/>
            <person name="Lux T."/>
            <person name="Neumann P."/>
            <person name="Vondrak T."/>
            <person name="Novak P."/>
            <person name="Zhang M."/>
            <person name="Costa L."/>
            <person name="Castellani M."/>
            <person name="Scott A."/>
            <person name="Toegelov H."/>
            <person name="Fuchs J."/>
            <person name="Mata-Sucre Y."/>
            <person name="Dias Y."/>
            <person name="Vanzela A.L.L."/>
            <person name="Huettel B."/>
            <person name="Almeida C.C.S."/>
            <person name="Simkova H."/>
            <person name="Souza G."/>
            <person name="Pedrosa-Harand A."/>
            <person name="Macas J."/>
            <person name="Mayer K.F.X."/>
            <person name="Houben A."/>
            <person name="Marques A."/>
        </authorList>
    </citation>
    <scope>NUCLEOTIDE SEQUENCE</scope>
    <source>
        <strain evidence="2">RhyBre1mFocal</strain>
    </source>
</reference>
<feature type="domain" description="Reverse transcriptase" evidence="1">
    <location>
        <begin position="245"/>
        <end position="521"/>
    </location>
</feature>
<evidence type="ECO:0000313" key="2">
    <source>
        <dbReference type="EMBL" id="KAJ1692316.1"/>
    </source>
</evidence>
<dbReference type="Pfam" id="PF00078">
    <property type="entry name" value="RVT_1"/>
    <property type="match status" value="1"/>
</dbReference>
<dbReference type="InterPro" id="IPR043502">
    <property type="entry name" value="DNA/RNA_pol_sf"/>
</dbReference>
<dbReference type="Pfam" id="PF13966">
    <property type="entry name" value="zf-RVT"/>
    <property type="match status" value="1"/>
</dbReference>
<name>A0A9Q0CEA6_9POAL</name>
<dbReference type="InterPro" id="IPR000477">
    <property type="entry name" value="RT_dom"/>
</dbReference>
<dbReference type="SUPFAM" id="SSF56672">
    <property type="entry name" value="DNA/RNA polymerases"/>
    <property type="match status" value="1"/>
</dbReference>
<evidence type="ECO:0000313" key="3">
    <source>
        <dbReference type="Proteomes" id="UP001151287"/>
    </source>
</evidence>
<dbReference type="PANTHER" id="PTHR33116:SF78">
    <property type="entry name" value="OS12G0587133 PROTEIN"/>
    <property type="match status" value="1"/>
</dbReference>
<dbReference type="InterPro" id="IPR026960">
    <property type="entry name" value="RVT-Znf"/>
</dbReference>
<organism evidence="2 3">
    <name type="scientific">Rhynchospora breviuscula</name>
    <dbReference type="NCBI Taxonomy" id="2022672"/>
    <lineage>
        <taxon>Eukaryota</taxon>
        <taxon>Viridiplantae</taxon>
        <taxon>Streptophyta</taxon>
        <taxon>Embryophyta</taxon>
        <taxon>Tracheophyta</taxon>
        <taxon>Spermatophyta</taxon>
        <taxon>Magnoliopsida</taxon>
        <taxon>Liliopsida</taxon>
        <taxon>Poales</taxon>
        <taxon>Cyperaceae</taxon>
        <taxon>Cyperoideae</taxon>
        <taxon>Rhynchosporeae</taxon>
        <taxon>Rhynchospora</taxon>
    </lineage>
</organism>
<dbReference type="PROSITE" id="PS50878">
    <property type="entry name" value="RT_POL"/>
    <property type="match status" value="1"/>
</dbReference>
<keyword evidence="3" id="KW-1185">Reference proteome</keyword>
<dbReference type="AlphaFoldDB" id="A0A9Q0CEA6"/>
<dbReference type="Proteomes" id="UP001151287">
    <property type="component" value="Unassembled WGS sequence"/>
</dbReference>
<dbReference type="OrthoDB" id="675770at2759"/>